<feature type="domain" description="Transposase (putative) gypsy type" evidence="1">
    <location>
        <begin position="96"/>
        <end position="126"/>
    </location>
</feature>
<evidence type="ECO:0000313" key="2">
    <source>
        <dbReference type="EMBL" id="KAH1114498.1"/>
    </source>
</evidence>
<gene>
    <name evidence="2" type="ORF">J1N35_007876</name>
</gene>
<organism evidence="2 3">
    <name type="scientific">Gossypium stocksii</name>
    <dbReference type="NCBI Taxonomy" id="47602"/>
    <lineage>
        <taxon>Eukaryota</taxon>
        <taxon>Viridiplantae</taxon>
        <taxon>Streptophyta</taxon>
        <taxon>Embryophyta</taxon>
        <taxon>Tracheophyta</taxon>
        <taxon>Spermatophyta</taxon>
        <taxon>Magnoliopsida</taxon>
        <taxon>eudicotyledons</taxon>
        <taxon>Gunneridae</taxon>
        <taxon>Pentapetalae</taxon>
        <taxon>rosids</taxon>
        <taxon>malvids</taxon>
        <taxon>Malvales</taxon>
        <taxon>Malvaceae</taxon>
        <taxon>Malvoideae</taxon>
        <taxon>Gossypium</taxon>
    </lineage>
</organism>
<dbReference type="Pfam" id="PF04195">
    <property type="entry name" value="Transposase_28"/>
    <property type="match status" value="1"/>
</dbReference>
<accession>A0A9D3W9C2</accession>
<dbReference type="Proteomes" id="UP000828251">
    <property type="component" value="Unassembled WGS sequence"/>
</dbReference>
<dbReference type="AlphaFoldDB" id="A0A9D3W9C2"/>
<sequence length="130" mass="14834">MIAFVLMASGNHNREVTTCNNGKKRKRNPPREMREFMVGDAFECTIEEREVKLLLRCLGLLLKHQNYAFSLVKGTSTLNDVYGPGYDNERLIFFLSLHALEGGFTLPLHAFTHEVLNFYNLAPEQLSRAS</sequence>
<dbReference type="EMBL" id="JAIQCV010000003">
    <property type="protein sequence ID" value="KAH1114498.1"/>
    <property type="molecule type" value="Genomic_DNA"/>
</dbReference>
<keyword evidence="3" id="KW-1185">Reference proteome</keyword>
<evidence type="ECO:0000313" key="3">
    <source>
        <dbReference type="Proteomes" id="UP000828251"/>
    </source>
</evidence>
<reference evidence="2 3" key="1">
    <citation type="journal article" date="2021" name="Plant Biotechnol. J.">
        <title>Multi-omics assisted identification of the key and species-specific regulatory components of drought-tolerant mechanisms in Gossypium stocksii.</title>
        <authorList>
            <person name="Yu D."/>
            <person name="Ke L."/>
            <person name="Zhang D."/>
            <person name="Wu Y."/>
            <person name="Sun Y."/>
            <person name="Mei J."/>
            <person name="Sun J."/>
            <person name="Sun Y."/>
        </authorList>
    </citation>
    <scope>NUCLEOTIDE SEQUENCE [LARGE SCALE GENOMIC DNA]</scope>
    <source>
        <strain evidence="3">cv. E1</strain>
        <tissue evidence="2">Leaf</tissue>
    </source>
</reference>
<protein>
    <recommendedName>
        <fullName evidence="1">Transposase (putative) gypsy type domain-containing protein</fullName>
    </recommendedName>
</protein>
<dbReference type="InterPro" id="IPR007321">
    <property type="entry name" value="Transposase_28"/>
</dbReference>
<proteinExistence type="predicted"/>
<evidence type="ECO:0000259" key="1">
    <source>
        <dbReference type="Pfam" id="PF04195"/>
    </source>
</evidence>
<name>A0A9D3W9C2_9ROSI</name>
<comment type="caution">
    <text evidence="2">The sequence shown here is derived from an EMBL/GenBank/DDBJ whole genome shotgun (WGS) entry which is preliminary data.</text>
</comment>